<sequence length="272" mass="29492">MTWTITSGVEEYAAAAEPWLLRDPVRNTVMLTVLRGIRTGQFADDLLMGWLTGEEGEVAGAFSHTPPRPLVLGDVPSGALPALVAALIERDREIAGVTGPVDAAETFAGAWWRPATGRTAQRLYRLGALRPPSAKGKPRIAGPDDLPLAVRFFREFQAEAHVERTADPTPVVAARLNRDELLWWEDDDRPVSIAGVSAPIAGMSRIGPVYTPPELRGRGYGSAVTHAATRKALDEGATEVLLFTDLGNPTSNSVYQRLGYRPIADYVTVHFE</sequence>
<evidence type="ECO:0000313" key="5">
    <source>
        <dbReference type="Proteomes" id="UP000327011"/>
    </source>
</evidence>
<dbReference type="AlphaFoldDB" id="A0A5J5JY80"/>
<evidence type="ECO:0000256" key="2">
    <source>
        <dbReference type="ARBA" id="ARBA00023315"/>
    </source>
</evidence>
<dbReference type="CDD" id="cd04301">
    <property type="entry name" value="NAT_SF"/>
    <property type="match status" value="1"/>
</dbReference>
<dbReference type="PROSITE" id="PS51186">
    <property type="entry name" value="GNAT"/>
    <property type="match status" value="1"/>
</dbReference>
<name>A0A5J5JY80_9ACTN</name>
<dbReference type="PANTHER" id="PTHR43877">
    <property type="entry name" value="AMINOALKYLPHOSPHONATE N-ACETYLTRANSFERASE-RELATED-RELATED"/>
    <property type="match status" value="1"/>
</dbReference>
<feature type="domain" description="N-acetyltransferase" evidence="3">
    <location>
        <begin position="136"/>
        <end position="272"/>
    </location>
</feature>
<reference evidence="4 5" key="1">
    <citation type="submission" date="2019-09" db="EMBL/GenBank/DDBJ databases">
        <title>Screening of Novel Bioactive Compounds from Soil-Associated.</title>
        <authorList>
            <person name="Gong X."/>
        </authorList>
    </citation>
    <scope>NUCLEOTIDE SEQUENCE [LARGE SCALE GENOMIC DNA]</scope>
    <source>
        <strain evidence="4 5">Gxj-6</strain>
    </source>
</reference>
<dbReference type="Proteomes" id="UP000327011">
    <property type="component" value="Unassembled WGS sequence"/>
</dbReference>
<dbReference type="InterPro" id="IPR000182">
    <property type="entry name" value="GNAT_dom"/>
</dbReference>
<protein>
    <submittedName>
        <fullName evidence="4">GNAT family N-acetyltransferase</fullName>
    </submittedName>
</protein>
<dbReference type="Pfam" id="PF00583">
    <property type="entry name" value="Acetyltransf_1"/>
    <property type="match status" value="1"/>
</dbReference>
<comment type="caution">
    <text evidence="4">The sequence shown here is derived from an EMBL/GenBank/DDBJ whole genome shotgun (WGS) entry which is preliminary data.</text>
</comment>
<dbReference type="EMBL" id="VYTZ01000007">
    <property type="protein sequence ID" value="KAA9376775.1"/>
    <property type="molecule type" value="Genomic_DNA"/>
</dbReference>
<dbReference type="RefSeq" id="WP_150935128.1">
    <property type="nucleotide sequence ID" value="NZ_VYTZ01000007.1"/>
</dbReference>
<keyword evidence="2" id="KW-0012">Acyltransferase</keyword>
<dbReference type="InterPro" id="IPR016181">
    <property type="entry name" value="Acyl_CoA_acyltransferase"/>
</dbReference>
<dbReference type="Gene3D" id="3.40.630.30">
    <property type="match status" value="1"/>
</dbReference>
<evidence type="ECO:0000313" key="4">
    <source>
        <dbReference type="EMBL" id="KAA9376775.1"/>
    </source>
</evidence>
<organism evidence="4 5">
    <name type="scientific">Microbispora cellulosiformans</name>
    <dbReference type="NCBI Taxonomy" id="2614688"/>
    <lineage>
        <taxon>Bacteria</taxon>
        <taxon>Bacillati</taxon>
        <taxon>Actinomycetota</taxon>
        <taxon>Actinomycetes</taxon>
        <taxon>Streptosporangiales</taxon>
        <taxon>Streptosporangiaceae</taxon>
        <taxon>Microbispora</taxon>
    </lineage>
</organism>
<dbReference type="SUPFAM" id="SSF55729">
    <property type="entry name" value="Acyl-CoA N-acyltransferases (Nat)"/>
    <property type="match status" value="1"/>
</dbReference>
<evidence type="ECO:0000259" key="3">
    <source>
        <dbReference type="PROSITE" id="PS51186"/>
    </source>
</evidence>
<proteinExistence type="predicted"/>
<keyword evidence="1 4" id="KW-0808">Transferase</keyword>
<gene>
    <name evidence="4" type="ORF">F5972_20010</name>
</gene>
<keyword evidence="5" id="KW-1185">Reference proteome</keyword>
<dbReference type="GO" id="GO:0016747">
    <property type="term" value="F:acyltransferase activity, transferring groups other than amino-acyl groups"/>
    <property type="evidence" value="ECO:0007669"/>
    <property type="project" value="InterPro"/>
</dbReference>
<dbReference type="InterPro" id="IPR050832">
    <property type="entry name" value="Bact_Acetyltransf"/>
</dbReference>
<evidence type="ECO:0000256" key="1">
    <source>
        <dbReference type="ARBA" id="ARBA00022679"/>
    </source>
</evidence>
<accession>A0A5J5JY80</accession>